<dbReference type="EMBL" id="BPLQ01014259">
    <property type="protein sequence ID" value="GIY78560.1"/>
    <property type="molecule type" value="Genomic_DNA"/>
</dbReference>
<reference evidence="2 3" key="1">
    <citation type="submission" date="2021-06" db="EMBL/GenBank/DDBJ databases">
        <title>Caerostris darwini draft genome.</title>
        <authorList>
            <person name="Kono N."/>
            <person name="Arakawa K."/>
        </authorList>
    </citation>
    <scope>NUCLEOTIDE SEQUENCE [LARGE SCALE GENOMIC DNA]</scope>
</reference>
<comment type="caution">
    <text evidence="2">The sequence shown here is derived from an EMBL/GenBank/DDBJ whole genome shotgun (WGS) entry which is preliminary data.</text>
</comment>
<dbReference type="AlphaFoldDB" id="A0AAV4W929"/>
<evidence type="ECO:0000313" key="2">
    <source>
        <dbReference type="EMBL" id="GIY78560.1"/>
    </source>
</evidence>
<dbReference type="Proteomes" id="UP001054837">
    <property type="component" value="Unassembled WGS sequence"/>
</dbReference>
<gene>
    <name evidence="2" type="ORF">CDAR_14881</name>
</gene>
<sequence>MALRIQLLGLDRQGTFRDLWKMRPTPLHPLGDRLEDPAHHAMTAADLLRGCIKSFFVGTAKTRRLDYITVCRALSIPSGRWGGRRHTFDKDTQASRMTQNKNRLEMRH</sequence>
<proteinExistence type="predicted"/>
<protein>
    <submittedName>
        <fullName evidence="2">Uncharacterized protein</fullName>
    </submittedName>
</protein>
<name>A0AAV4W929_9ARAC</name>
<keyword evidence="3" id="KW-1185">Reference proteome</keyword>
<feature type="region of interest" description="Disordered" evidence="1">
    <location>
        <begin position="84"/>
        <end position="108"/>
    </location>
</feature>
<accession>A0AAV4W929</accession>
<evidence type="ECO:0000256" key="1">
    <source>
        <dbReference type="SAM" id="MobiDB-lite"/>
    </source>
</evidence>
<evidence type="ECO:0000313" key="3">
    <source>
        <dbReference type="Proteomes" id="UP001054837"/>
    </source>
</evidence>
<organism evidence="2 3">
    <name type="scientific">Caerostris darwini</name>
    <dbReference type="NCBI Taxonomy" id="1538125"/>
    <lineage>
        <taxon>Eukaryota</taxon>
        <taxon>Metazoa</taxon>
        <taxon>Ecdysozoa</taxon>
        <taxon>Arthropoda</taxon>
        <taxon>Chelicerata</taxon>
        <taxon>Arachnida</taxon>
        <taxon>Araneae</taxon>
        <taxon>Araneomorphae</taxon>
        <taxon>Entelegynae</taxon>
        <taxon>Araneoidea</taxon>
        <taxon>Araneidae</taxon>
        <taxon>Caerostris</taxon>
    </lineage>
</organism>